<keyword evidence="1" id="KW-0540">Nuclease</keyword>
<comment type="similarity">
    <text evidence="6">Belongs to the Vsr family.</text>
</comment>
<evidence type="ECO:0000256" key="6">
    <source>
        <dbReference type="ARBA" id="ARBA00029466"/>
    </source>
</evidence>
<dbReference type="Gene3D" id="3.40.960.10">
    <property type="entry name" value="VSR Endonuclease"/>
    <property type="match status" value="1"/>
</dbReference>
<dbReference type="InterPro" id="IPR004603">
    <property type="entry name" value="DNA_mismatch_endonuc_vsr"/>
</dbReference>
<dbReference type="SUPFAM" id="SSF52980">
    <property type="entry name" value="Restriction endonuclease-like"/>
    <property type="match status" value="1"/>
</dbReference>
<dbReference type="InterPro" id="IPR011335">
    <property type="entry name" value="Restrct_endonuc-II-like"/>
</dbReference>
<evidence type="ECO:0000256" key="3">
    <source>
        <dbReference type="ARBA" id="ARBA00022763"/>
    </source>
</evidence>
<gene>
    <name evidence="7" type="primary">vsr</name>
    <name evidence="7" type="ORF">AQUSIP_02770</name>
</gene>
<evidence type="ECO:0000313" key="7">
    <source>
        <dbReference type="EMBL" id="VVC75003.1"/>
    </source>
</evidence>
<dbReference type="REBASE" id="359944">
    <property type="entry name" value="V.Asi108ORF2760P"/>
</dbReference>
<dbReference type="CDD" id="cd00221">
    <property type="entry name" value="Vsr"/>
    <property type="match status" value="1"/>
</dbReference>
<dbReference type="Proteomes" id="UP000324194">
    <property type="component" value="Chromosome 1"/>
</dbReference>
<evidence type="ECO:0000313" key="8">
    <source>
        <dbReference type="Proteomes" id="UP000324194"/>
    </source>
</evidence>
<evidence type="ECO:0000256" key="5">
    <source>
        <dbReference type="ARBA" id="ARBA00023204"/>
    </source>
</evidence>
<accession>A0A5E4PEZ5</accession>
<evidence type="ECO:0000256" key="2">
    <source>
        <dbReference type="ARBA" id="ARBA00022759"/>
    </source>
</evidence>
<protein>
    <submittedName>
        <fullName evidence="7">Very short patch repair protein</fullName>
    </submittedName>
</protein>
<organism evidence="7 8">
    <name type="scientific">Aquicella siphonis</name>
    <dbReference type="NCBI Taxonomy" id="254247"/>
    <lineage>
        <taxon>Bacteria</taxon>
        <taxon>Pseudomonadati</taxon>
        <taxon>Pseudomonadota</taxon>
        <taxon>Gammaproteobacteria</taxon>
        <taxon>Legionellales</taxon>
        <taxon>Coxiellaceae</taxon>
        <taxon>Aquicella</taxon>
    </lineage>
</organism>
<dbReference type="NCBIfam" id="TIGR00632">
    <property type="entry name" value="vsr"/>
    <property type="match status" value="1"/>
</dbReference>
<dbReference type="Pfam" id="PF03852">
    <property type="entry name" value="Vsr"/>
    <property type="match status" value="1"/>
</dbReference>
<dbReference type="GO" id="GO:0006298">
    <property type="term" value="P:mismatch repair"/>
    <property type="evidence" value="ECO:0007669"/>
    <property type="project" value="InterPro"/>
</dbReference>
<keyword evidence="4" id="KW-0378">Hydrolase</keyword>
<evidence type="ECO:0000256" key="1">
    <source>
        <dbReference type="ARBA" id="ARBA00022722"/>
    </source>
</evidence>
<keyword evidence="3" id="KW-0227">DNA damage</keyword>
<sequence>MALVKSKNTKPEMLVRRLVHRMGYRYRLHKSDLPGKPDLVFVSRKKIIFVNGCFWHGHNCHLGRIPKSRIEFWTNKITGNINRDNKNIEKLRTLGWSILLLWECELKNREYLTHIVSDFLNDG</sequence>
<reference evidence="7 8" key="1">
    <citation type="submission" date="2019-08" db="EMBL/GenBank/DDBJ databases">
        <authorList>
            <person name="Guy L."/>
        </authorList>
    </citation>
    <scope>NUCLEOTIDE SEQUENCE [LARGE SCALE GENOMIC DNA]</scope>
    <source>
        <strain evidence="7 8">SGT-108</strain>
    </source>
</reference>
<keyword evidence="5" id="KW-0234">DNA repair</keyword>
<dbReference type="KEGG" id="asip:AQUSIP_02770"/>
<keyword evidence="8" id="KW-1185">Reference proteome</keyword>
<dbReference type="PIRSF" id="PIRSF018267">
    <property type="entry name" value="VSR_endonuc"/>
    <property type="match status" value="1"/>
</dbReference>
<dbReference type="AlphaFoldDB" id="A0A5E4PEZ5"/>
<name>A0A5E4PEZ5_9COXI</name>
<proteinExistence type="inferred from homology"/>
<dbReference type="GO" id="GO:0004519">
    <property type="term" value="F:endonuclease activity"/>
    <property type="evidence" value="ECO:0007669"/>
    <property type="project" value="UniProtKB-KW"/>
</dbReference>
<dbReference type="EMBL" id="LR699119">
    <property type="protein sequence ID" value="VVC75003.1"/>
    <property type="molecule type" value="Genomic_DNA"/>
</dbReference>
<dbReference type="GO" id="GO:0016787">
    <property type="term" value="F:hydrolase activity"/>
    <property type="evidence" value="ECO:0007669"/>
    <property type="project" value="UniProtKB-KW"/>
</dbReference>
<keyword evidence="2" id="KW-0255">Endonuclease</keyword>
<evidence type="ECO:0000256" key="4">
    <source>
        <dbReference type="ARBA" id="ARBA00022801"/>
    </source>
</evidence>